<comment type="caution">
    <text evidence="1">The sequence shown here is derived from an EMBL/GenBank/DDBJ whole genome shotgun (WGS) entry which is preliminary data.</text>
</comment>
<protein>
    <submittedName>
        <fullName evidence="1">Uncharacterized protein</fullName>
    </submittedName>
</protein>
<sequence length="50" mass="5441">MIDGGGDPMKIGLLLKSMKNNLLEIAIASGETVYLKLTHVKSLHFPNANF</sequence>
<organism evidence="1 2">
    <name type="scientific">Peribacillus huizhouensis</name>
    <dbReference type="NCBI Taxonomy" id="1501239"/>
    <lineage>
        <taxon>Bacteria</taxon>
        <taxon>Bacillati</taxon>
        <taxon>Bacillota</taxon>
        <taxon>Bacilli</taxon>
        <taxon>Bacillales</taxon>
        <taxon>Bacillaceae</taxon>
        <taxon>Peribacillus</taxon>
    </lineage>
</organism>
<proteinExistence type="predicted"/>
<gene>
    <name evidence="1" type="ORF">HNP81_002249</name>
</gene>
<accession>A0ABR6CPU3</accession>
<name>A0ABR6CPU3_9BACI</name>
<evidence type="ECO:0000313" key="1">
    <source>
        <dbReference type="EMBL" id="MBA9026964.1"/>
    </source>
</evidence>
<dbReference type="RefSeq" id="WP_182502629.1">
    <property type="nucleotide sequence ID" value="NZ_JACJHX010000005.1"/>
</dbReference>
<evidence type="ECO:0000313" key="2">
    <source>
        <dbReference type="Proteomes" id="UP000626697"/>
    </source>
</evidence>
<dbReference type="Proteomes" id="UP000626697">
    <property type="component" value="Unassembled WGS sequence"/>
</dbReference>
<reference evidence="1 2" key="1">
    <citation type="submission" date="2020-08" db="EMBL/GenBank/DDBJ databases">
        <title>Genomic Encyclopedia of Type Strains, Phase IV (KMG-IV): sequencing the most valuable type-strain genomes for metagenomic binning, comparative biology and taxonomic classification.</title>
        <authorList>
            <person name="Goeker M."/>
        </authorList>
    </citation>
    <scope>NUCLEOTIDE SEQUENCE [LARGE SCALE GENOMIC DNA]</scope>
    <source>
        <strain evidence="1 2">DSM 105481</strain>
    </source>
</reference>
<dbReference type="EMBL" id="JACJHX010000005">
    <property type="protein sequence ID" value="MBA9026964.1"/>
    <property type="molecule type" value="Genomic_DNA"/>
</dbReference>
<keyword evidence="2" id="KW-1185">Reference proteome</keyword>